<keyword evidence="3" id="KW-1185">Reference proteome</keyword>
<dbReference type="Proteomes" id="UP000033682">
    <property type="component" value="Unassembled WGS sequence"/>
</dbReference>
<evidence type="ECO:0008006" key="4">
    <source>
        <dbReference type="Google" id="ProtNLM"/>
    </source>
</evidence>
<dbReference type="EMBL" id="JXLG01000004">
    <property type="protein sequence ID" value="KJY62076.1"/>
    <property type="molecule type" value="Genomic_DNA"/>
</dbReference>
<reference evidence="2 3" key="1">
    <citation type="submission" date="2015-01" db="EMBL/GenBank/DDBJ databases">
        <title>Comparative genomics of the lactic acid bacteria isolated from the honey bee gut.</title>
        <authorList>
            <person name="Ellegaard K.M."/>
            <person name="Tamarit D."/>
            <person name="Javelind E."/>
            <person name="Olofsson T."/>
            <person name="Andersson S.G."/>
            <person name="Vasquez A."/>
        </authorList>
    </citation>
    <scope>NUCLEOTIDE SEQUENCE [LARGE SCALE GENOMIC DNA]</scope>
    <source>
        <strain evidence="2 3">Hma11</strain>
    </source>
</reference>
<dbReference type="AlphaFoldDB" id="A0A0F4LX01"/>
<evidence type="ECO:0000313" key="2">
    <source>
        <dbReference type="EMBL" id="KJY62076.1"/>
    </source>
</evidence>
<name>A0A0F4LX01_9LACO</name>
<protein>
    <recommendedName>
        <fullName evidence="4">DUF1269 domain-containing family protein</fullName>
    </recommendedName>
</protein>
<dbReference type="STRING" id="303541.JF72_02840"/>
<organism evidence="2 3">
    <name type="scientific">Lactobacillus apis</name>
    <dbReference type="NCBI Taxonomy" id="303541"/>
    <lineage>
        <taxon>Bacteria</taxon>
        <taxon>Bacillati</taxon>
        <taxon>Bacillota</taxon>
        <taxon>Bacilli</taxon>
        <taxon>Lactobacillales</taxon>
        <taxon>Lactobacillaceae</taxon>
        <taxon>Lactobacillus</taxon>
    </lineage>
</organism>
<evidence type="ECO:0000313" key="3">
    <source>
        <dbReference type="Proteomes" id="UP000033682"/>
    </source>
</evidence>
<dbReference type="PATRIC" id="fig|303541.3.peg.430"/>
<gene>
    <name evidence="2" type="ORF">JF72_02840</name>
</gene>
<dbReference type="RefSeq" id="WP_046306150.1">
    <property type="nucleotide sequence ID" value="NZ_KQ033999.1"/>
</dbReference>
<accession>A0A0F4LX01</accession>
<dbReference type="HOGENOM" id="CLU_1989832_0_0_9"/>
<feature type="compositionally biased region" description="Basic and acidic residues" evidence="1">
    <location>
        <begin position="105"/>
        <end position="125"/>
    </location>
</feature>
<proteinExistence type="predicted"/>
<sequence length="125" mass="13749">MKKFSNFVLGAIIGGAAGFLAGSLLVSDEQIDDLKKKVKDNDTVQDLKKKYDNGTEVVKNQLASFPKNVEDDSELKDFDDIVIDNSSDDDPMLADKAEDSVNDLHNAESPERHGVFPKEDPLARP</sequence>
<evidence type="ECO:0000256" key="1">
    <source>
        <dbReference type="SAM" id="MobiDB-lite"/>
    </source>
</evidence>
<feature type="region of interest" description="Disordered" evidence="1">
    <location>
        <begin position="85"/>
        <end position="125"/>
    </location>
</feature>
<comment type="caution">
    <text evidence="2">The sequence shown here is derived from an EMBL/GenBank/DDBJ whole genome shotgun (WGS) entry which is preliminary data.</text>
</comment>